<reference evidence="2 3" key="1">
    <citation type="submission" date="2018-10" db="EMBL/GenBank/DDBJ databases">
        <title>Natrarchaeobius chitinivorans gen. nov., sp. nov., and Natrarchaeobius haloalkaliphilus sp. nov., alkaliphilic, chitin-utilizing haloarchaea from hypersaline alkaline lakes.</title>
        <authorList>
            <person name="Sorokin D.Y."/>
            <person name="Elcheninov A.G."/>
            <person name="Kostrikina N.A."/>
            <person name="Bale N.J."/>
            <person name="Sinninghe Damste J.S."/>
            <person name="Khijniak T.V."/>
            <person name="Kublanov I.V."/>
            <person name="Toshchakov S.V."/>
        </authorList>
    </citation>
    <scope>NUCLEOTIDE SEQUENCE [LARGE SCALE GENOMIC DNA]</scope>
    <source>
        <strain evidence="2 3">AArcht-Sl</strain>
    </source>
</reference>
<name>A0A3N6LWA7_9EURY</name>
<evidence type="ECO:0000313" key="3">
    <source>
        <dbReference type="Proteomes" id="UP000273828"/>
    </source>
</evidence>
<dbReference type="Proteomes" id="UP000273828">
    <property type="component" value="Unassembled WGS sequence"/>
</dbReference>
<dbReference type="AlphaFoldDB" id="A0A3N6LWA7"/>
<keyword evidence="1" id="KW-1133">Transmembrane helix</keyword>
<organism evidence="2 3">
    <name type="scientific">Natrarchaeobius halalkaliphilus</name>
    <dbReference type="NCBI Taxonomy" id="1679091"/>
    <lineage>
        <taxon>Archaea</taxon>
        <taxon>Methanobacteriati</taxon>
        <taxon>Methanobacteriota</taxon>
        <taxon>Stenosarchaea group</taxon>
        <taxon>Halobacteria</taxon>
        <taxon>Halobacteriales</taxon>
        <taxon>Natrialbaceae</taxon>
        <taxon>Natrarchaeobius</taxon>
    </lineage>
</organism>
<dbReference type="RefSeq" id="WP_124177002.1">
    <property type="nucleotide sequence ID" value="NZ_REFY01000001.1"/>
</dbReference>
<dbReference type="InterPro" id="IPR055709">
    <property type="entry name" value="DUF7285"/>
</dbReference>
<comment type="caution">
    <text evidence="2">The sequence shown here is derived from an EMBL/GenBank/DDBJ whole genome shotgun (WGS) entry which is preliminary data.</text>
</comment>
<evidence type="ECO:0000313" key="2">
    <source>
        <dbReference type="EMBL" id="RQG93117.1"/>
    </source>
</evidence>
<dbReference type="EMBL" id="REFY01000001">
    <property type="protein sequence ID" value="RQG93117.1"/>
    <property type="molecule type" value="Genomic_DNA"/>
</dbReference>
<gene>
    <name evidence="2" type="ORF">EA462_02620</name>
</gene>
<feature type="transmembrane region" description="Helical" evidence="1">
    <location>
        <begin position="21"/>
        <end position="42"/>
    </location>
</feature>
<keyword evidence="1" id="KW-0472">Membrane</keyword>
<accession>A0A3N6LWA7</accession>
<dbReference type="OrthoDB" id="186386at2157"/>
<evidence type="ECO:0000256" key="1">
    <source>
        <dbReference type="SAM" id="Phobius"/>
    </source>
</evidence>
<keyword evidence="1" id="KW-0812">Transmembrane</keyword>
<keyword evidence="3" id="KW-1185">Reference proteome</keyword>
<proteinExistence type="predicted"/>
<dbReference type="Pfam" id="PF23956">
    <property type="entry name" value="DUF7285"/>
    <property type="match status" value="1"/>
</dbReference>
<protein>
    <submittedName>
        <fullName evidence="2">Uncharacterized protein</fullName>
    </submittedName>
</protein>
<sequence>MLHSSLHSKSSVRSRAQTEPIAALVAIALVCSGIVLYAGVLADIYPGGTDRDPADATLEQVWNSVGTDGVYRETRDRSELHQGVRLPEGYTAFITVTTVTDDGRSLTVDSVFVDRSIGVQYDASEIDRPDDTASASRSIGVHVEPAPAGDVRGGTLHVEVWKG</sequence>